<dbReference type="InterPro" id="IPR016174">
    <property type="entry name" value="Di-haem_cyt_TM"/>
</dbReference>
<gene>
    <name evidence="8" type="ORF">GU927_013205</name>
</gene>
<feature type="transmembrane region" description="Helical" evidence="6">
    <location>
        <begin position="56"/>
        <end position="74"/>
    </location>
</feature>
<evidence type="ECO:0000256" key="3">
    <source>
        <dbReference type="ARBA" id="ARBA00022692"/>
    </source>
</evidence>
<dbReference type="InterPro" id="IPR011577">
    <property type="entry name" value="Cyt_b561_bac/Ni-Hgenase"/>
</dbReference>
<dbReference type="PANTHER" id="PTHR30485:SF0">
    <property type="entry name" value="NI_FE-HYDROGENASE 1 B-TYPE CYTOCHROME SUBUNIT-RELATED"/>
    <property type="match status" value="1"/>
</dbReference>
<dbReference type="PANTHER" id="PTHR30485">
    <property type="entry name" value="NI/FE-HYDROGENASE 1 B-TYPE CYTOCHROME SUBUNIT"/>
    <property type="match status" value="1"/>
</dbReference>
<dbReference type="SUPFAM" id="SSF81342">
    <property type="entry name" value="Transmembrane di-heme cytochromes"/>
    <property type="match status" value="1"/>
</dbReference>
<reference evidence="8 9" key="1">
    <citation type="submission" date="2021-06" db="EMBL/GenBank/DDBJ databases">
        <title>Rhodobacteraceae bacterium strain HSP-20.</title>
        <authorList>
            <person name="Chen W.-M."/>
        </authorList>
    </citation>
    <scope>NUCLEOTIDE SEQUENCE [LARGE SCALE GENOMIC DNA]</scope>
    <source>
        <strain evidence="8 9">HSP-20</strain>
    </source>
</reference>
<keyword evidence="3 6" id="KW-0812">Transmembrane</keyword>
<keyword evidence="9" id="KW-1185">Reference proteome</keyword>
<evidence type="ECO:0000256" key="2">
    <source>
        <dbReference type="ARBA" id="ARBA00022475"/>
    </source>
</evidence>
<feature type="domain" description="Cytochrome b561 bacterial/Ni-hydrogenase" evidence="7">
    <location>
        <begin position="13"/>
        <end position="198"/>
    </location>
</feature>
<dbReference type="InterPro" id="IPR051542">
    <property type="entry name" value="Hydrogenase_cytochrome"/>
</dbReference>
<dbReference type="RefSeq" id="WP_161762927.1">
    <property type="nucleotide sequence ID" value="NZ_JAAATX020000009.1"/>
</dbReference>
<evidence type="ECO:0000313" key="8">
    <source>
        <dbReference type="EMBL" id="MBU9698802.1"/>
    </source>
</evidence>
<dbReference type="EMBL" id="JAAATX020000009">
    <property type="protein sequence ID" value="MBU9698802.1"/>
    <property type="molecule type" value="Genomic_DNA"/>
</dbReference>
<evidence type="ECO:0000259" key="7">
    <source>
        <dbReference type="Pfam" id="PF01292"/>
    </source>
</evidence>
<name>A0ABS6J8K7_9RHOB</name>
<keyword evidence="5 6" id="KW-0472">Membrane</keyword>
<evidence type="ECO:0000313" key="9">
    <source>
        <dbReference type="Proteomes" id="UP000731907"/>
    </source>
</evidence>
<keyword evidence="4 6" id="KW-1133">Transmembrane helix</keyword>
<keyword evidence="2" id="KW-1003">Cell membrane</keyword>
<dbReference type="Gene3D" id="1.20.950.20">
    <property type="entry name" value="Transmembrane di-heme cytochromes, Chain C"/>
    <property type="match status" value="1"/>
</dbReference>
<evidence type="ECO:0000256" key="5">
    <source>
        <dbReference type="ARBA" id="ARBA00023136"/>
    </source>
</evidence>
<organism evidence="8 9">
    <name type="scientific">Paragemmobacter amnigenus</name>
    <dbReference type="NCBI Taxonomy" id="2852097"/>
    <lineage>
        <taxon>Bacteria</taxon>
        <taxon>Pseudomonadati</taxon>
        <taxon>Pseudomonadota</taxon>
        <taxon>Alphaproteobacteria</taxon>
        <taxon>Rhodobacterales</taxon>
        <taxon>Paracoccaceae</taxon>
        <taxon>Paragemmobacter</taxon>
    </lineage>
</organism>
<dbReference type="Proteomes" id="UP000731907">
    <property type="component" value="Unassembled WGS sequence"/>
</dbReference>
<feature type="transmembrane region" description="Helical" evidence="6">
    <location>
        <begin position="164"/>
        <end position="189"/>
    </location>
</feature>
<evidence type="ECO:0000256" key="4">
    <source>
        <dbReference type="ARBA" id="ARBA00022989"/>
    </source>
</evidence>
<feature type="transmembrane region" description="Helical" evidence="6">
    <location>
        <begin position="121"/>
        <end position="144"/>
    </location>
</feature>
<dbReference type="Pfam" id="PF01292">
    <property type="entry name" value="Ni_hydr_CYTB"/>
    <property type="match status" value="1"/>
</dbReference>
<protein>
    <submittedName>
        <fullName evidence="8">Cytochrome b/b6 domain-containing protein</fullName>
    </submittedName>
</protein>
<evidence type="ECO:0000256" key="6">
    <source>
        <dbReference type="SAM" id="Phobius"/>
    </source>
</evidence>
<comment type="subcellular location">
    <subcellularLocation>
        <location evidence="1">Cell membrane</location>
        <topology evidence="1">Multi-pass membrane protein</topology>
    </subcellularLocation>
</comment>
<accession>A0ABS6J8K7</accession>
<comment type="caution">
    <text evidence="8">The sequence shown here is derived from an EMBL/GenBank/DDBJ whole genome shotgun (WGS) entry which is preliminary data.</text>
</comment>
<sequence>MSLALETLQPDQHSLSTRLVHAGLALSICTQLATSLIMQGPTDTTAGDAIFQLHRYSGFAALAFAFLFWMTLTFRSRGTAPSALFPWFSSARRRAFATDVSNHLRRLLHGQLPAYEETGPLASAVHGLGLLLMTAMAVSGGVYAAQVWTGLQSPEPDGSLAMTIHFALANLVWVYLIAHAGMATIHHFARSAPLGKMWKF</sequence>
<evidence type="ECO:0000256" key="1">
    <source>
        <dbReference type="ARBA" id="ARBA00004651"/>
    </source>
</evidence>
<proteinExistence type="predicted"/>